<evidence type="ECO:0000313" key="2">
    <source>
        <dbReference type="EMBL" id="KAK7043556.1"/>
    </source>
</evidence>
<dbReference type="Proteomes" id="UP001362999">
    <property type="component" value="Unassembled WGS sequence"/>
</dbReference>
<keyword evidence="1" id="KW-0732">Signal</keyword>
<protein>
    <recommendedName>
        <fullName evidence="4">Secreted protein</fullName>
    </recommendedName>
</protein>
<keyword evidence="3" id="KW-1185">Reference proteome</keyword>
<comment type="caution">
    <text evidence="2">The sequence shown here is derived from an EMBL/GenBank/DDBJ whole genome shotgun (WGS) entry which is preliminary data.</text>
</comment>
<evidence type="ECO:0000313" key="3">
    <source>
        <dbReference type="Proteomes" id="UP001362999"/>
    </source>
</evidence>
<proteinExistence type="predicted"/>
<dbReference type="EMBL" id="JAWWNJ010000012">
    <property type="protein sequence ID" value="KAK7043556.1"/>
    <property type="molecule type" value="Genomic_DNA"/>
</dbReference>
<feature type="chain" id="PRO_5043855447" description="Secreted protein" evidence="1">
    <location>
        <begin position="20"/>
        <end position="96"/>
    </location>
</feature>
<accession>A0AAW0CYF7</accession>
<organism evidence="2 3">
    <name type="scientific">Favolaschia claudopus</name>
    <dbReference type="NCBI Taxonomy" id="2862362"/>
    <lineage>
        <taxon>Eukaryota</taxon>
        <taxon>Fungi</taxon>
        <taxon>Dikarya</taxon>
        <taxon>Basidiomycota</taxon>
        <taxon>Agaricomycotina</taxon>
        <taxon>Agaricomycetes</taxon>
        <taxon>Agaricomycetidae</taxon>
        <taxon>Agaricales</taxon>
        <taxon>Marasmiineae</taxon>
        <taxon>Mycenaceae</taxon>
        <taxon>Favolaschia</taxon>
    </lineage>
</organism>
<evidence type="ECO:0000256" key="1">
    <source>
        <dbReference type="SAM" id="SignalP"/>
    </source>
</evidence>
<feature type="signal peptide" evidence="1">
    <location>
        <begin position="1"/>
        <end position="19"/>
    </location>
</feature>
<evidence type="ECO:0008006" key="4">
    <source>
        <dbReference type="Google" id="ProtNLM"/>
    </source>
</evidence>
<reference evidence="2 3" key="1">
    <citation type="journal article" date="2024" name="J Genomics">
        <title>Draft genome sequencing and assembly of Favolaschia claudopus CIRM-BRFM 2984 isolated from oak limbs.</title>
        <authorList>
            <person name="Navarro D."/>
            <person name="Drula E."/>
            <person name="Chaduli D."/>
            <person name="Cazenave R."/>
            <person name="Ahrendt S."/>
            <person name="Wang J."/>
            <person name="Lipzen A."/>
            <person name="Daum C."/>
            <person name="Barry K."/>
            <person name="Grigoriev I.V."/>
            <person name="Favel A."/>
            <person name="Rosso M.N."/>
            <person name="Martin F."/>
        </authorList>
    </citation>
    <scope>NUCLEOTIDE SEQUENCE [LARGE SCALE GENOMIC DNA]</scope>
    <source>
        <strain evidence="2 3">CIRM-BRFM 2984</strain>
    </source>
</reference>
<gene>
    <name evidence="2" type="ORF">R3P38DRAFT_2887671</name>
</gene>
<name>A0AAW0CYF7_9AGAR</name>
<dbReference type="AlphaFoldDB" id="A0AAW0CYF7"/>
<sequence length="96" mass="10674">MGIHVVSILLLQTFIFIASHPRNGVVVRSRRPFFVHGGLSLEHSPVESQHQLAIGIQESPVNASPRAYVLLFLPVRSPRRALSQTSKRNLKVLALD</sequence>